<sequence>MPLINNQIYQSRVQMTIAFSAVDTKYALKGQY</sequence>
<organism evidence="1 2">
    <name type="scientific">Trichinella pseudospiralis</name>
    <name type="common">Parasitic roundworm</name>
    <dbReference type="NCBI Taxonomy" id="6337"/>
    <lineage>
        <taxon>Eukaryota</taxon>
        <taxon>Metazoa</taxon>
        <taxon>Ecdysozoa</taxon>
        <taxon>Nematoda</taxon>
        <taxon>Enoplea</taxon>
        <taxon>Dorylaimia</taxon>
        <taxon>Trichinellida</taxon>
        <taxon>Trichinellidae</taxon>
        <taxon>Trichinella</taxon>
    </lineage>
</organism>
<reference evidence="1 2" key="1">
    <citation type="submission" date="2015-01" db="EMBL/GenBank/DDBJ databases">
        <title>Evolution of Trichinella species and genotypes.</title>
        <authorList>
            <person name="Korhonen P.K."/>
            <person name="Edoardo P."/>
            <person name="Giuseppe L.R."/>
            <person name="Gasser R.B."/>
        </authorList>
    </citation>
    <scope>NUCLEOTIDE SEQUENCE [LARGE SCALE GENOMIC DNA]</scope>
    <source>
        <strain evidence="1">ISS470</strain>
    </source>
</reference>
<gene>
    <name evidence="1" type="ORF">T4D_75</name>
</gene>
<dbReference type="Proteomes" id="UP000054995">
    <property type="component" value="Unassembled WGS sequence"/>
</dbReference>
<dbReference type="EMBL" id="JYDT01001787">
    <property type="protein sequence ID" value="KRY64067.1"/>
    <property type="molecule type" value="Genomic_DNA"/>
</dbReference>
<keyword evidence="2" id="KW-1185">Reference proteome</keyword>
<comment type="caution">
    <text evidence="1">The sequence shown here is derived from an EMBL/GenBank/DDBJ whole genome shotgun (WGS) entry which is preliminary data.</text>
</comment>
<accession>A0A0V1DSV3</accession>
<name>A0A0V1DSV3_TRIPS</name>
<dbReference type="AlphaFoldDB" id="A0A0V1DSV3"/>
<proteinExistence type="predicted"/>
<evidence type="ECO:0000313" key="2">
    <source>
        <dbReference type="Proteomes" id="UP000054995"/>
    </source>
</evidence>
<evidence type="ECO:0000313" key="1">
    <source>
        <dbReference type="EMBL" id="KRY64067.1"/>
    </source>
</evidence>
<protein>
    <submittedName>
        <fullName evidence="1">Uncharacterized protein</fullName>
    </submittedName>
</protein>